<keyword evidence="3" id="KW-1185">Reference proteome</keyword>
<dbReference type="InterPro" id="IPR005049">
    <property type="entry name" value="STL-like"/>
</dbReference>
<dbReference type="PANTHER" id="PTHR31362">
    <property type="entry name" value="GLYCOSYLTRANSFERASE STELLO1-RELATED"/>
    <property type="match status" value="1"/>
</dbReference>
<dbReference type="Pfam" id="PF03385">
    <property type="entry name" value="STELLO"/>
    <property type="match status" value="1"/>
</dbReference>
<proteinExistence type="predicted"/>
<dbReference type="Proteomes" id="UP001642464">
    <property type="component" value="Unassembled WGS sequence"/>
</dbReference>
<feature type="chain" id="PRO_5046338362" evidence="1">
    <location>
        <begin position="22"/>
        <end position="482"/>
    </location>
</feature>
<evidence type="ECO:0000313" key="3">
    <source>
        <dbReference type="Proteomes" id="UP001642464"/>
    </source>
</evidence>
<dbReference type="EMBL" id="CAXAMM010021491">
    <property type="protein sequence ID" value="CAK9050039.1"/>
    <property type="molecule type" value="Genomic_DNA"/>
</dbReference>
<name>A0ABP0MEW6_9DINO</name>
<reference evidence="2 3" key="1">
    <citation type="submission" date="2024-02" db="EMBL/GenBank/DDBJ databases">
        <authorList>
            <person name="Chen Y."/>
            <person name="Shah S."/>
            <person name="Dougan E. K."/>
            <person name="Thang M."/>
            <person name="Chan C."/>
        </authorList>
    </citation>
    <scope>NUCLEOTIDE SEQUENCE [LARGE SCALE GENOMIC DNA]</scope>
</reference>
<sequence>MAFAAALALLVAAPAVLLASATSLTAPSSTSGVSGRRFSGERLREVPELRFTGWRSRWQVLNSGGGDWIGGRERCERWIVVTSIFAPSEATRSLGAMTKQGWCFVVVADQNGPQALERSELSGRAEDYDVEGVIYLTVERQKALHFHIMDYLPWRHFGRKNVGFLFAIAHGAKVIYDTDDDNRLKEPRIPILGDELAANVSWPEGDPGCGHMWPRGFPLDYVQAQETFNKTIVVKTLRRAPAVQQFLADEDPDVDAIFRLTRRLPCSFAGLDEALPPVMAIPPRSFTPYNAQATVHLYDAFWGLLLPVTVHGRVSDIWRAYLTQKLLWDVGQVITFTPAHVVHDRVAHDYLKDFQSEGDLQLKSTAMVEFLSRWSSSAPSLLERLEELWAELYARHFVELGDLRQERVTCLGRGGGLERSVVEEVAFESGILCSSAKRSLASASACFERAKGISPSWGHPLDLVRRSLVTLIWSFFLRLKSS</sequence>
<organism evidence="2 3">
    <name type="scientific">Durusdinium trenchii</name>
    <dbReference type="NCBI Taxonomy" id="1381693"/>
    <lineage>
        <taxon>Eukaryota</taxon>
        <taxon>Sar</taxon>
        <taxon>Alveolata</taxon>
        <taxon>Dinophyceae</taxon>
        <taxon>Suessiales</taxon>
        <taxon>Symbiodiniaceae</taxon>
        <taxon>Durusdinium</taxon>
    </lineage>
</organism>
<keyword evidence="1" id="KW-0732">Signal</keyword>
<comment type="caution">
    <text evidence="2">The sequence shown here is derived from an EMBL/GenBank/DDBJ whole genome shotgun (WGS) entry which is preliminary data.</text>
</comment>
<dbReference type="PANTHER" id="PTHR31362:SF0">
    <property type="entry name" value="EXOSTOSIN DOMAIN-CONTAINING PROTEIN-RELATED"/>
    <property type="match status" value="1"/>
</dbReference>
<accession>A0ABP0MEW6</accession>
<evidence type="ECO:0000256" key="1">
    <source>
        <dbReference type="SAM" id="SignalP"/>
    </source>
</evidence>
<evidence type="ECO:0000313" key="2">
    <source>
        <dbReference type="EMBL" id="CAK9050039.1"/>
    </source>
</evidence>
<gene>
    <name evidence="2" type="ORF">SCF082_LOCUS27646</name>
</gene>
<feature type="signal peptide" evidence="1">
    <location>
        <begin position="1"/>
        <end position="21"/>
    </location>
</feature>
<protein>
    <submittedName>
        <fullName evidence="2">Probable glycosyltransferase STELLO2</fullName>
    </submittedName>
</protein>